<keyword evidence="6" id="KW-1185">Reference proteome</keyword>
<dbReference type="Gene3D" id="3.60.15.10">
    <property type="entry name" value="Ribonuclease Z/Hydroxyacylglutathione hydrolase-like"/>
    <property type="match status" value="1"/>
</dbReference>
<accession>A0A927FHB5</accession>
<dbReference type="PANTHER" id="PTHR43546:SF3">
    <property type="entry name" value="UPF0173 METAL-DEPENDENT HYDROLASE MJ1163"/>
    <property type="match status" value="1"/>
</dbReference>
<dbReference type="InterPro" id="IPR050114">
    <property type="entry name" value="UPF0173_UPF0282_UlaG_hydrolase"/>
</dbReference>
<dbReference type="Proteomes" id="UP000647424">
    <property type="component" value="Unassembled WGS sequence"/>
</dbReference>
<dbReference type="RefSeq" id="WP_191818487.1">
    <property type="nucleotide sequence ID" value="NZ_JACYFT010000001.1"/>
</dbReference>
<dbReference type="EMBL" id="JACYFT010000001">
    <property type="protein sequence ID" value="MBD8050068.1"/>
    <property type="molecule type" value="Genomic_DNA"/>
</dbReference>
<feature type="domain" description="Metallo-beta-lactamase" evidence="4">
    <location>
        <begin position="48"/>
        <end position="251"/>
    </location>
</feature>
<evidence type="ECO:0000313" key="6">
    <source>
        <dbReference type="Proteomes" id="UP000647424"/>
    </source>
</evidence>
<dbReference type="HAMAP" id="MF_00457">
    <property type="entry name" value="UPF0173"/>
    <property type="match status" value="1"/>
</dbReference>
<evidence type="ECO:0000259" key="4">
    <source>
        <dbReference type="SMART" id="SM00849"/>
    </source>
</evidence>
<dbReference type="InterPro" id="IPR022877">
    <property type="entry name" value="UPF0173"/>
</dbReference>
<dbReference type="GO" id="GO:0016787">
    <property type="term" value="F:hydrolase activity"/>
    <property type="evidence" value="ECO:0007669"/>
    <property type="project" value="UniProtKB-UniRule"/>
</dbReference>
<dbReference type="Pfam" id="PF12706">
    <property type="entry name" value="Lactamase_B_2"/>
    <property type="match status" value="1"/>
</dbReference>
<evidence type="ECO:0000313" key="5">
    <source>
        <dbReference type="EMBL" id="MBD8050068.1"/>
    </source>
</evidence>
<dbReference type="InterPro" id="IPR036866">
    <property type="entry name" value="RibonucZ/Hydroxyglut_hydro"/>
</dbReference>
<feature type="signal peptide" evidence="3">
    <location>
        <begin position="1"/>
        <end position="27"/>
    </location>
</feature>
<dbReference type="PANTHER" id="PTHR43546">
    <property type="entry name" value="UPF0173 METAL-DEPENDENT HYDROLASE MJ1163-RELATED"/>
    <property type="match status" value="1"/>
</dbReference>
<protein>
    <recommendedName>
        <fullName evidence="2">UPF0173 metal-dependent hydrolase IC609_05900</fullName>
    </recommendedName>
</protein>
<keyword evidence="1 2" id="KW-0378">Hydrolase</keyword>
<evidence type="ECO:0000256" key="1">
    <source>
        <dbReference type="ARBA" id="ARBA00022801"/>
    </source>
</evidence>
<comment type="caution">
    <text evidence="5">The sequence shown here is derived from an EMBL/GenBank/DDBJ whole genome shotgun (WGS) entry which is preliminary data.</text>
</comment>
<evidence type="ECO:0000256" key="2">
    <source>
        <dbReference type="HAMAP-Rule" id="MF_00457"/>
    </source>
</evidence>
<keyword evidence="3" id="KW-0732">Signal</keyword>
<reference evidence="5" key="1">
    <citation type="submission" date="2020-09" db="EMBL/GenBank/DDBJ databases">
        <title>Genome seq and assembly of Limnohabitants sp.</title>
        <authorList>
            <person name="Chhetri G."/>
        </authorList>
    </citation>
    <scope>NUCLEOTIDE SEQUENCE</scope>
    <source>
        <strain evidence="5">JUR4</strain>
    </source>
</reference>
<dbReference type="AlphaFoldDB" id="A0A927FHB5"/>
<dbReference type="NCBIfam" id="NF001911">
    <property type="entry name" value="PRK00685.1"/>
    <property type="match status" value="1"/>
</dbReference>
<feature type="chain" id="PRO_5036988503" description="UPF0173 metal-dependent hydrolase IC609_05900" evidence="3">
    <location>
        <begin position="28"/>
        <end position="287"/>
    </location>
</feature>
<organism evidence="5 6">
    <name type="scientific">Limnohabitans radicicola</name>
    <dbReference type="NCBI Taxonomy" id="2771427"/>
    <lineage>
        <taxon>Bacteria</taxon>
        <taxon>Pseudomonadati</taxon>
        <taxon>Pseudomonadota</taxon>
        <taxon>Betaproteobacteria</taxon>
        <taxon>Burkholderiales</taxon>
        <taxon>Comamonadaceae</taxon>
        <taxon>Limnohabitans</taxon>
    </lineage>
</organism>
<dbReference type="SUPFAM" id="SSF56281">
    <property type="entry name" value="Metallo-hydrolase/oxidoreductase"/>
    <property type="match status" value="1"/>
</dbReference>
<sequence length="287" mass="30723">MKRLQPRSFAACLLAGLLAFGAHHTSAQTAAAPAASAATGKTELLWLGQASFRIKTPGGKTIVVDPWLTGGPKTPAPYKTDISALGKVDLLLVTHAHVDHIGDAPDLAKMHNTKLYGPADMVTPLITLGVLPADLGHRFNKTGSVKPLPGIKVTAVQAEHSSLLVWKNPATNKNESHPAGEAVGYIIELENGFKIWHMGDTGLFGDMKFITERYKPDLVLMPIGGNFTMAPDDAAFAARNWIQPKMVIPMHYNSNPLTPGTLAEFQDAMKGSSVKVVPMTEGQSVEF</sequence>
<evidence type="ECO:0000256" key="3">
    <source>
        <dbReference type="SAM" id="SignalP"/>
    </source>
</evidence>
<comment type="similarity">
    <text evidence="2">Belongs to the UPF0173 family.</text>
</comment>
<name>A0A927FHB5_9BURK</name>
<gene>
    <name evidence="5" type="ORF">IC609_05900</name>
</gene>
<dbReference type="InterPro" id="IPR001279">
    <property type="entry name" value="Metallo-B-lactamas"/>
</dbReference>
<proteinExistence type="inferred from homology"/>
<dbReference type="SMART" id="SM00849">
    <property type="entry name" value="Lactamase_B"/>
    <property type="match status" value="1"/>
</dbReference>